<dbReference type="EMBL" id="JAOQJX010000002">
    <property type="protein sequence ID" value="MCU6746540.1"/>
    <property type="molecule type" value="Genomic_DNA"/>
</dbReference>
<organism evidence="1 2">
    <name type="scientific">Faecalicatena acetigenes</name>
    <dbReference type="NCBI Taxonomy" id="2981790"/>
    <lineage>
        <taxon>Bacteria</taxon>
        <taxon>Bacillati</taxon>
        <taxon>Bacillota</taxon>
        <taxon>Clostridia</taxon>
        <taxon>Lachnospirales</taxon>
        <taxon>Lachnospiraceae</taxon>
        <taxon>Faecalicatena</taxon>
    </lineage>
</organism>
<dbReference type="InterPro" id="IPR013078">
    <property type="entry name" value="His_Pase_superF_clade-1"/>
</dbReference>
<dbReference type="SMART" id="SM00855">
    <property type="entry name" value="PGAM"/>
    <property type="match status" value="1"/>
</dbReference>
<dbReference type="Proteomes" id="UP001652394">
    <property type="component" value="Unassembled WGS sequence"/>
</dbReference>
<keyword evidence="2" id="KW-1185">Reference proteome</keyword>
<name>A0ABT2T8I7_9FIRM</name>
<gene>
    <name evidence="1" type="ORF">OCV51_02515</name>
</gene>
<reference evidence="1 2" key="1">
    <citation type="journal article" date="2021" name="ISME Commun">
        <title>Automated analysis of genomic sequences facilitates high-throughput and comprehensive description of bacteria.</title>
        <authorList>
            <person name="Hitch T.C.A."/>
        </authorList>
    </citation>
    <scope>NUCLEOTIDE SEQUENCE [LARGE SCALE GENOMIC DNA]</scope>
    <source>
        <strain evidence="1 2">H2_18</strain>
    </source>
</reference>
<dbReference type="SUPFAM" id="SSF53254">
    <property type="entry name" value="Phosphoglycerate mutase-like"/>
    <property type="match status" value="1"/>
</dbReference>
<accession>A0ABT2T8I7</accession>
<sequence length="201" mass="23112">MELILIRHLATAGNEKRQYIGRTDEPLSQHAKASYRKAPFYYTDVSQVIVSPMRRCIETAELLYPGKRLHIQKLLKECDFGEFEGKSYEELKEDSRYIRWLASNGTLPFPKGESQEVFRKRCVQGFKSSIETLLIGNEVKKAAFVVHGGTIMAILSALDEKERGFYAWQAANGKGYRAILEEKKFREGKRCMRDITPLKVI</sequence>
<dbReference type="CDD" id="cd07067">
    <property type="entry name" value="HP_PGM_like"/>
    <property type="match status" value="1"/>
</dbReference>
<proteinExistence type="predicted"/>
<protein>
    <submittedName>
        <fullName evidence="1">Histidine phosphatase family protein</fullName>
    </submittedName>
</protein>
<dbReference type="Pfam" id="PF00300">
    <property type="entry name" value="His_Phos_1"/>
    <property type="match status" value="1"/>
</dbReference>
<evidence type="ECO:0000313" key="1">
    <source>
        <dbReference type="EMBL" id="MCU6746540.1"/>
    </source>
</evidence>
<comment type="caution">
    <text evidence="1">The sequence shown here is derived from an EMBL/GenBank/DDBJ whole genome shotgun (WGS) entry which is preliminary data.</text>
</comment>
<evidence type="ECO:0000313" key="2">
    <source>
        <dbReference type="Proteomes" id="UP001652394"/>
    </source>
</evidence>
<dbReference type="PANTHER" id="PTHR48100:SF1">
    <property type="entry name" value="HISTIDINE PHOSPHATASE FAMILY PROTEIN-RELATED"/>
    <property type="match status" value="1"/>
</dbReference>
<dbReference type="PANTHER" id="PTHR48100">
    <property type="entry name" value="BROAD-SPECIFICITY PHOSPHATASE YOR283W-RELATED"/>
    <property type="match status" value="1"/>
</dbReference>
<dbReference type="InterPro" id="IPR029033">
    <property type="entry name" value="His_PPase_superfam"/>
</dbReference>
<dbReference type="RefSeq" id="WP_059068765.1">
    <property type="nucleotide sequence ID" value="NZ_JAOQJX010000002.1"/>
</dbReference>
<dbReference type="InterPro" id="IPR050275">
    <property type="entry name" value="PGM_Phosphatase"/>
</dbReference>
<dbReference type="Gene3D" id="3.40.50.1240">
    <property type="entry name" value="Phosphoglycerate mutase-like"/>
    <property type="match status" value="1"/>
</dbReference>